<feature type="compositionally biased region" description="Polar residues" evidence="8">
    <location>
        <begin position="722"/>
        <end position="732"/>
    </location>
</feature>
<dbReference type="PROSITE" id="PS50048">
    <property type="entry name" value="ZN2_CY6_FUNGAL_2"/>
    <property type="match status" value="1"/>
</dbReference>
<dbReference type="Gene3D" id="4.10.240.10">
    <property type="entry name" value="Zn(2)-C6 fungal-type DNA-binding domain"/>
    <property type="match status" value="1"/>
</dbReference>
<comment type="caution">
    <text evidence="11">The sequence shown here is derived from an EMBL/GenBank/DDBJ whole genome shotgun (WGS) entry which is preliminary data.</text>
</comment>
<feature type="region of interest" description="Disordered" evidence="8">
    <location>
        <begin position="152"/>
        <end position="179"/>
    </location>
</feature>
<keyword evidence="9" id="KW-0472">Membrane</keyword>
<dbReference type="SMART" id="SM00906">
    <property type="entry name" value="Fungal_trans"/>
    <property type="match status" value="1"/>
</dbReference>
<dbReference type="InterPro" id="IPR036864">
    <property type="entry name" value="Zn2-C6_fun-type_DNA-bd_sf"/>
</dbReference>
<feature type="transmembrane region" description="Helical" evidence="9">
    <location>
        <begin position="621"/>
        <end position="645"/>
    </location>
</feature>
<evidence type="ECO:0000256" key="8">
    <source>
        <dbReference type="SAM" id="MobiDB-lite"/>
    </source>
</evidence>
<proteinExistence type="predicted"/>
<dbReference type="Pfam" id="PF00172">
    <property type="entry name" value="Zn_clus"/>
    <property type="match status" value="1"/>
</dbReference>
<evidence type="ECO:0000256" key="9">
    <source>
        <dbReference type="SAM" id="Phobius"/>
    </source>
</evidence>
<evidence type="ECO:0000256" key="6">
    <source>
        <dbReference type="ARBA" id="ARBA00023163"/>
    </source>
</evidence>
<keyword evidence="5" id="KW-0238">DNA-binding</keyword>
<keyword evidence="6" id="KW-0804">Transcription</keyword>
<sequence>MVGGVVITEKIRPQQDTRQLPNFQFSGTGRTVLDDDREAQSDEDGDDGPPENAPGELKTPGPIQKRRRVTRACDECRRKKIKCDGKQPCTHCTVYSYECTYDQPSNRRRNPTPQYIEALETRLQKAEALLKTVLPNVDLSDPDLLSNLPPDLAPPKVPPDLNKYSHIQGRNTKSPTEAERDSLLESMVKDTGSLDIDDQGHWDFHGHSSGMVFLQRLRQQFGDMLGSAEGLTTTLAKPRYFGPIPRIYDSPQSSGDSPLDFTGTPGVDLPSKEVARQLCDLTMSDACSLMRFMHVPTFWTMFNRLYDTPPDLWGAEENRYLPLLYALFAVGTRFAKDEDSQLQKEGYLSGLDDGFRWFRASRQLMDITDCRDIPSLQAIVCMIMFLQSTAKLSTCWCYVGLALHSAIRMGLHRSISGKFNFIELESRRRLFWQIRKMDVYVGAMIGLPTMLAEDDFDQAYPLDIDDEFLTPQKILPAPPGHIHLISGSNAQTKLLAVLRKVIKYVYPIKGVQYLEGKPRSYVVSHAKIREIERDLQHWMEELPMFLRPGGDVSPELARVQQLLRMAYAYVQMFLYRPFLHYVSKSQQQVNVDKRSYACAAACVSVSRNVIHITQEMSRRGLLIGSFWFVMYTTFMAIMALVFFALENPDSKSSEEIMKDARTGKDILAKLAKGSMAADRCTQTLAVFFERLPERLSRSTSVSVPASSKRKSSVEASLPPISRNKNNPSNAKPSTPEPGVQRAATFPQKDASARFGGASYANQAGSNYFDQSYLQDKNYSQNASDADAFSSPEPAAAKDKNGGANFTRYNLSGAGGGGGLAAPGYNIPDLSAIMFSSTDPFAYPNQPMMTLEENAGFSSASPQGSSMNTPNRNTTAMSSPQVNLYSGLPRGSISSSSGLEAQLLDPLQPYLTVDYGQVPRGAAGVFSAEMGLGIGECDMAGLVKEEAFSGNGQQWWGQGSEGGMAGNAAGTGGWAI</sequence>
<dbReference type="SMART" id="SM00066">
    <property type="entry name" value="GAL4"/>
    <property type="match status" value="1"/>
</dbReference>
<evidence type="ECO:0000313" key="12">
    <source>
        <dbReference type="Proteomes" id="UP000664169"/>
    </source>
</evidence>
<feature type="region of interest" description="Disordered" evidence="8">
    <location>
        <begin position="782"/>
        <end position="801"/>
    </location>
</feature>
<organism evidence="11 12">
    <name type="scientific">Gomphillus americanus</name>
    <dbReference type="NCBI Taxonomy" id="1940652"/>
    <lineage>
        <taxon>Eukaryota</taxon>
        <taxon>Fungi</taxon>
        <taxon>Dikarya</taxon>
        <taxon>Ascomycota</taxon>
        <taxon>Pezizomycotina</taxon>
        <taxon>Lecanoromycetes</taxon>
        <taxon>OSLEUM clade</taxon>
        <taxon>Ostropomycetidae</taxon>
        <taxon>Ostropales</taxon>
        <taxon>Graphidaceae</taxon>
        <taxon>Gomphilloideae</taxon>
        <taxon>Gomphillus</taxon>
    </lineage>
</organism>
<dbReference type="GO" id="GO:0045944">
    <property type="term" value="P:positive regulation of transcription by RNA polymerase II"/>
    <property type="evidence" value="ECO:0007669"/>
    <property type="project" value="TreeGrafter"/>
</dbReference>
<dbReference type="OrthoDB" id="422427at2759"/>
<evidence type="ECO:0000313" key="11">
    <source>
        <dbReference type="EMBL" id="CAF9928119.1"/>
    </source>
</evidence>
<dbReference type="GO" id="GO:0000981">
    <property type="term" value="F:DNA-binding transcription factor activity, RNA polymerase II-specific"/>
    <property type="evidence" value="ECO:0007669"/>
    <property type="project" value="InterPro"/>
</dbReference>
<feature type="domain" description="Zn(2)-C6 fungal-type" evidence="10">
    <location>
        <begin position="72"/>
        <end position="101"/>
    </location>
</feature>
<gene>
    <name evidence="11" type="ORF">GOMPHAMPRED_004593</name>
</gene>
<evidence type="ECO:0000256" key="3">
    <source>
        <dbReference type="ARBA" id="ARBA00022833"/>
    </source>
</evidence>
<dbReference type="SUPFAM" id="SSF57701">
    <property type="entry name" value="Zn2/Cys6 DNA-binding domain"/>
    <property type="match status" value="1"/>
</dbReference>
<dbReference type="GO" id="GO:0008270">
    <property type="term" value="F:zinc ion binding"/>
    <property type="evidence" value="ECO:0007669"/>
    <property type="project" value="InterPro"/>
</dbReference>
<reference evidence="11" key="1">
    <citation type="submission" date="2021-03" db="EMBL/GenBank/DDBJ databases">
        <authorList>
            <person name="Tagirdzhanova G."/>
        </authorList>
    </citation>
    <scope>NUCLEOTIDE SEQUENCE</scope>
</reference>
<dbReference type="PROSITE" id="PS00463">
    <property type="entry name" value="ZN2_CY6_FUNGAL_1"/>
    <property type="match status" value="1"/>
</dbReference>
<evidence type="ECO:0000256" key="4">
    <source>
        <dbReference type="ARBA" id="ARBA00023015"/>
    </source>
</evidence>
<protein>
    <recommendedName>
        <fullName evidence="10">Zn(2)-C6 fungal-type domain-containing protein</fullName>
    </recommendedName>
</protein>
<dbReference type="Proteomes" id="UP000664169">
    <property type="component" value="Unassembled WGS sequence"/>
</dbReference>
<dbReference type="CDD" id="cd12148">
    <property type="entry name" value="fungal_TF_MHR"/>
    <property type="match status" value="1"/>
</dbReference>
<dbReference type="InterPro" id="IPR001138">
    <property type="entry name" value="Zn2Cys6_DnaBD"/>
</dbReference>
<keyword evidence="3" id="KW-0862">Zinc</keyword>
<evidence type="ECO:0000256" key="1">
    <source>
        <dbReference type="ARBA" id="ARBA00004123"/>
    </source>
</evidence>
<comment type="subcellular location">
    <subcellularLocation>
        <location evidence="1">Nucleus</location>
    </subcellularLocation>
</comment>
<dbReference type="InterPro" id="IPR007219">
    <property type="entry name" value="XnlR_reg_dom"/>
</dbReference>
<evidence type="ECO:0000256" key="5">
    <source>
        <dbReference type="ARBA" id="ARBA00023125"/>
    </source>
</evidence>
<feature type="compositionally biased region" description="Polar residues" evidence="8">
    <location>
        <begin position="16"/>
        <end position="29"/>
    </location>
</feature>
<dbReference type="EMBL" id="CAJPDQ010000029">
    <property type="protein sequence ID" value="CAF9928119.1"/>
    <property type="molecule type" value="Genomic_DNA"/>
</dbReference>
<name>A0A8H3IVA1_9LECA</name>
<dbReference type="AlphaFoldDB" id="A0A8H3IVA1"/>
<keyword evidence="12" id="KW-1185">Reference proteome</keyword>
<feature type="region of interest" description="Disordered" evidence="8">
    <location>
        <begin position="698"/>
        <end position="743"/>
    </location>
</feature>
<dbReference type="GO" id="GO:0005634">
    <property type="term" value="C:nucleus"/>
    <property type="evidence" value="ECO:0007669"/>
    <property type="project" value="UniProtKB-SubCell"/>
</dbReference>
<accession>A0A8H3IVA1</accession>
<keyword evidence="9" id="KW-1133">Transmembrane helix</keyword>
<evidence type="ECO:0000259" key="10">
    <source>
        <dbReference type="PROSITE" id="PS50048"/>
    </source>
</evidence>
<evidence type="ECO:0000256" key="2">
    <source>
        <dbReference type="ARBA" id="ARBA00022723"/>
    </source>
</evidence>
<keyword evidence="7" id="KW-0539">Nucleus</keyword>
<keyword evidence="2" id="KW-0479">Metal-binding</keyword>
<keyword evidence="9" id="KW-0812">Transmembrane</keyword>
<feature type="region of interest" description="Disordered" evidence="8">
    <location>
        <begin position="10"/>
        <end position="66"/>
    </location>
</feature>
<dbReference type="Pfam" id="PF04082">
    <property type="entry name" value="Fungal_trans"/>
    <property type="match status" value="1"/>
</dbReference>
<dbReference type="InterPro" id="IPR051711">
    <property type="entry name" value="Stress_Response_Reg"/>
</dbReference>
<keyword evidence="4" id="KW-0805">Transcription regulation</keyword>
<dbReference type="GO" id="GO:0043565">
    <property type="term" value="F:sequence-specific DNA binding"/>
    <property type="evidence" value="ECO:0007669"/>
    <property type="project" value="TreeGrafter"/>
</dbReference>
<dbReference type="PANTHER" id="PTHR47540:SF1">
    <property type="entry name" value="ACTIVATOR OF STRESS GENES 1-RELATED"/>
    <property type="match status" value="1"/>
</dbReference>
<dbReference type="PANTHER" id="PTHR47540">
    <property type="entry name" value="THIAMINE REPRESSIBLE GENES REGULATORY PROTEIN THI5"/>
    <property type="match status" value="1"/>
</dbReference>
<evidence type="ECO:0000256" key="7">
    <source>
        <dbReference type="ARBA" id="ARBA00023242"/>
    </source>
</evidence>
<dbReference type="CDD" id="cd00067">
    <property type="entry name" value="GAL4"/>
    <property type="match status" value="1"/>
</dbReference>
<dbReference type="GO" id="GO:0006351">
    <property type="term" value="P:DNA-templated transcription"/>
    <property type="evidence" value="ECO:0007669"/>
    <property type="project" value="InterPro"/>
</dbReference>